<evidence type="ECO:0000259" key="7">
    <source>
        <dbReference type="SMART" id="SM00761"/>
    </source>
</evidence>
<keyword evidence="2" id="KW-0678">Repressor</keyword>
<dbReference type="GO" id="GO:0033698">
    <property type="term" value="C:Rpd3L complex"/>
    <property type="evidence" value="ECO:0007669"/>
    <property type="project" value="UniProtKB-ARBA"/>
</dbReference>
<feature type="compositionally biased region" description="Low complexity" evidence="6">
    <location>
        <begin position="21"/>
        <end position="33"/>
    </location>
</feature>
<feature type="compositionally biased region" description="Polar residues" evidence="6">
    <location>
        <begin position="299"/>
        <end position="313"/>
    </location>
</feature>
<dbReference type="Pfam" id="PF02671">
    <property type="entry name" value="PAH"/>
    <property type="match status" value="3"/>
</dbReference>
<sequence>MEPLNRPVTRPSSPPEPTQPHPQTSTTSRNSPSSREHPPPPPLKSNLSPGSLPLNLKPGREVPRTQDKNPSNHQRQFSRVSNPSTQIQSYEAASSKTRRNLTSSDSLVVSTASNHSLDDLRASEGPADGASYRTLNVRDALSYLDQVKVRFQDQNDVYNQFLEVMKLFKTQSIDTPGVIERVSTLFRGYPSLIQGFNTFLPPGFRIECNQIRRKSCSSHEADLVTVFSPGGVTNKTSLFPRDGSAVMIFKDLTSGSLPDGWASANFSSESSPNHQNATTSPGDMISKDLSASLRAEISTSAIPSSKNSRSMQPTKHDHSLASTKSLRPSNHNKSHSIELIPGPTSRKRSPHPDDSSQTLQNGADVLSGPLSRKQPRLGNIKTSSSSSTKDGLVGNPSVLVHETSTDLSQRAPSGRSSNPVGESSLPRPRAGRVTSVQNAFASRAASPAPNHPSSSETNASKEFIAPSINIGELRSNLESSDSVKAGLTDSKISKPSYSTVQGLNQAQSSTGSKPVEFNYAINYVNKIKHRFIDQPEIYKTFLEILQTYQRDGMPIDSVYVKVTHLFSNAVDLLDEFKQFLPDLNNSTSTTGGGLNNTKSANMPANKSHPISKRLPSTAFQNSQASASAQKSQLDKHSIPLAHPQPIANTSHSFGTIFGISSELSKQHRSAPSQINRPPSNTSGLLPQESNACDPHKTTPSRSITPNLSYTKINRHSPSSKLLDPQVISDASLQTFDPQVINSGTISSKPPTPVPSSHLPRIQAHNAPVALTHELSKSPLRRNTQSATLPESILLNHKWSQSKKSSQPHVDEDDNGSPRKKRTLSATDSQNGSAERLNPMISTIKQQKSHSENSSPNPFPSEPFAGKPPIGKGRRLKTKVSISTISPELNSLSKSHGRQNLEAGNTRNFSKPEGVLSHKTLDPTMSEPLKHLHTKSHLSRNPHTFEVLNQSLRSALPVRYSTWNPSFMETHDAMGGRTLTNTKELVLFESIKNYLNDKDTWLEFLRVLELYNLSIIDFKTLLDRISEFVGDNDELLEDFKGLVGYDIKNDGLVKDEVWEIKNRDVQEREKVDATMIQREYGPSYKRLPRAEIDLACSGRDELCWSVLNDEYFGAAKFGTESGGPGHRKTNFEEVVAMTEGERAHFSYWLECISRTIGHLESLRVRIDSMDDIERSNFQLGENLGGQSPSIYHRTLRKVYESKYESSILPYLRDYPATSVPIVLRRLKELELSWKSAESQWNVIWREVEKKNYYKAQDHQVVAFKSEEKLLLKGTNMLRELQELKEKRTCLVLDVALDFKKKPSPIEITGQGLAAIDLDEGNPPFSGKAHDPFQLKTCITDTESFQTPPIRDTHQVELGFQDMDVFFDVLRIVVMSLDRTAMSNPERRRIDETIRIFIPALWNISALDLEKQIPIIYDDESSEPSDDYQSTSQPVESSYQHDLLDKKGVESLTQGLLKIQTAQQIFQDESQKYDTPLALSPVSSLKELGGSQSKIIGTNSTAAHLQVNCGHPYQLTPNEINGAGLGFANMNKWTTISLPSDIVPASYTDPRVKRWLNLFGTSTFYLLLRLLHTLYSRLLKLKTIALQLSEQTPTWRRINPVAIELGLTHAILGVDDHPQPSLQLYPYCLDQLSRYYDGEIDSAQFEESIRVAFPKDGYLLSTVDKLTNAILKQFLQIHQEPRNKELLHLLKRERELNSTSPVTQIAYRNEAQKIVEDSDLIRAEWVSQVLYCFSYRYKAANKDMNKSSDYLIELIG</sequence>
<dbReference type="PROSITE" id="PS51477">
    <property type="entry name" value="PAH"/>
    <property type="match status" value="2"/>
</dbReference>
<dbReference type="Gene3D" id="1.20.1160.11">
    <property type="entry name" value="Paired amphipathic helix"/>
    <property type="match status" value="3"/>
</dbReference>
<dbReference type="InterPro" id="IPR031693">
    <property type="entry name" value="Sin3_C"/>
</dbReference>
<evidence type="ECO:0000256" key="5">
    <source>
        <dbReference type="PROSITE-ProRule" id="PRU00810"/>
    </source>
</evidence>
<dbReference type="InterPro" id="IPR013194">
    <property type="entry name" value="HDAC_interact_dom"/>
</dbReference>
<feature type="region of interest" description="Disordered" evidence="6">
    <location>
        <begin position="796"/>
        <end position="913"/>
    </location>
</feature>
<dbReference type="FunFam" id="1.20.1160.11:FF:000003">
    <property type="entry name" value="Paired amphipathic helix SIN3-like protein"/>
    <property type="match status" value="1"/>
</dbReference>
<feature type="compositionally biased region" description="Polar residues" evidence="6">
    <location>
        <begin position="879"/>
        <end position="893"/>
    </location>
</feature>
<feature type="region of interest" description="Disordered" evidence="6">
    <location>
        <begin position="263"/>
        <end position="285"/>
    </location>
</feature>
<feature type="region of interest" description="Disordered" evidence="6">
    <location>
        <begin position="1"/>
        <end position="107"/>
    </location>
</feature>
<dbReference type="Pfam" id="PF08295">
    <property type="entry name" value="Sin3_corepress"/>
    <property type="match status" value="1"/>
</dbReference>
<keyword evidence="3" id="KW-0677">Repeat</keyword>
<dbReference type="InterPro" id="IPR036600">
    <property type="entry name" value="PAH_sf"/>
</dbReference>
<feature type="region of interest" description="Disordered" evidence="6">
    <location>
        <begin position="584"/>
        <end position="612"/>
    </location>
</feature>
<feature type="compositionally biased region" description="Low complexity" evidence="6">
    <location>
        <begin position="44"/>
        <end position="57"/>
    </location>
</feature>
<dbReference type="SMART" id="SM00761">
    <property type="entry name" value="HDAC_interact"/>
    <property type="match status" value="1"/>
</dbReference>
<comment type="subcellular location">
    <subcellularLocation>
        <location evidence="1 5">Nucleus</location>
    </subcellularLocation>
</comment>
<evidence type="ECO:0000256" key="2">
    <source>
        <dbReference type="ARBA" id="ARBA00022491"/>
    </source>
</evidence>
<feature type="compositionally biased region" description="Polar residues" evidence="6">
    <location>
        <begin position="264"/>
        <end position="281"/>
    </location>
</feature>
<feature type="compositionally biased region" description="Polar residues" evidence="6">
    <location>
        <begin position="493"/>
        <end position="511"/>
    </location>
</feature>
<feature type="region of interest" description="Disordered" evidence="6">
    <location>
        <begin position="299"/>
        <end position="432"/>
    </location>
</feature>
<gene>
    <name evidence="8" type="ORF">PPACK8108_LOCUS6114</name>
</gene>
<protein>
    <recommendedName>
        <fullName evidence="7">Histone deacetylase interacting domain-containing protein</fullName>
    </recommendedName>
</protein>
<dbReference type="FunFam" id="1.20.1160.11:FF:000001">
    <property type="entry name" value="Paired amphipathic helix protein Sin3"/>
    <property type="match status" value="1"/>
</dbReference>
<feature type="compositionally biased region" description="Polar residues" evidence="6">
    <location>
        <begin position="68"/>
        <end position="107"/>
    </location>
</feature>
<dbReference type="GO" id="GO:0003714">
    <property type="term" value="F:transcription corepressor activity"/>
    <property type="evidence" value="ECO:0007669"/>
    <property type="project" value="InterPro"/>
</dbReference>
<dbReference type="InterPro" id="IPR039774">
    <property type="entry name" value="Sin3-like"/>
</dbReference>
<feature type="region of interest" description="Disordered" evidence="6">
    <location>
        <begin position="441"/>
        <end position="460"/>
    </location>
</feature>
<evidence type="ECO:0000256" key="3">
    <source>
        <dbReference type="ARBA" id="ARBA00022737"/>
    </source>
</evidence>
<dbReference type="PANTHER" id="PTHR12346">
    <property type="entry name" value="SIN3B-RELATED"/>
    <property type="match status" value="1"/>
</dbReference>
<evidence type="ECO:0000313" key="8">
    <source>
        <dbReference type="EMBL" id="CAH7671342.1"/>
    </source>
</evidence>
<feature type="compositionally biased region" description="Polar residues" evidence="6">
    <location>
        <begin position="380"/>
        <end position="389"/>
    </location>
</feature>
<keyword evidence="9" id="KW-1185">Reference proteome</keyword>
<feature type="compositionally biased region" description="Polar residues" evidence="6">
    <location>
        <begin position="823"/>
        <end position="832"/>
    </location>
</feature>
<dbReference type="SUPFAM" id="SSF47762">
    <property type="entry name" value="PAH2 domain"/>
    <property type="match status" value="3"/>
</dbReference>
<evidence type="ECO:0000313" key="9">
    <source>
        <dbReference type="Proteomes" id="UP001153365"/>
    </source>
</evidence>
<dbReference type="PANTHER" id="PTHR12346:SF0">
    <property type="entry name" value="SIN3A, ISOFORM G"/>
    <property type="match status" value="1"/>
</dbReference>
<name>A0AAV0AT29_PHAPC</name>
<feature type="region of interest" description="Disordered" evidence="6">
    <location>
        <begin position="1417"/>
        <end position="1437"/>
    </location>
</feature>
<feature type="domain" description="Histone deacetylase interacting" evidence="7">
    <location>
        <begin position="1077"/>
        <end position="1175"/>
    </location>
</feature>
<reference evidence="8" key="1">
    <citation type="submission" date="2022-06" db="EMBL/GenBank/DDBJ databases">
        <authorList>
            <consortium name="SYNGENTA / RWTH Aachen University"/>
        </authorList>
    </citation>
    <scope>NUCLEOTIDE SEQUENCE</scope>
</reference>
<dbReference type="Pfam" id="PF16879">
    <property type="entry name" value="Sin3a_C"/>
    <property type="match status" value="1"/>
</dbReference>
<comment type="caution">
    <text evidence="8">The sequence shown here is derived from an EMBL/GenBank/DDBJ whole genome shotgun (WGS) entry which is preliminary data.</text>
</comment>
<proteinExistence type="predicted"/>
<evidence type="ECO:0000256" key="1">
    <source>
        <dbReference type="ARBA" id="ARBA00004123"/>
    </source>
</evidence>
<dbReference type="EMBL" id="CALTRL010001171">
    <property type="protein sequence ID" value="CAH7671342.1"/>
    <property type="molecule type" value="Genomic_DNA"/>
</dbReference>
<organism evidence="8 9">
    <name type="scientific">Phakopsora pachyrhizi</name>
    <name type="common">Asian soybean rust disease fungus</name>
    <dbReference type="NCBI Taxonomy" id="170000"/>
    <lineage>
        <taxon>Eukaryota</taxon>
        <taxon>Fungi</taxon>
        <taxon>Dikarya</taxon>
        <taxon>Basidiomycota</taxon>
        <taxon>Pucciniomycotina</taxon>
        <taxon>Pucciniomycetes</taxon>
        <taxon>Pucciniales</taxon>
        <taxon>Phakopsoraceae</taxon>
        <taxon>Phakopsora</taxon>
    </lineage>
</organism>
<dbReference type="Proteomes" id="UP001153365">
    <property type="component" value="Unassembled WGS sequence"/>
</dbReference>
<dbReference type="InterPro" id="IPR003822">
    <property type="entry name" value="PAH"/>
</dbReference>
<feature type="region of interest" description="Disordered" evidence="6">
    <location>
        <begin position="488"/>
        <end position="511"/>
    </location>
</feature>
<accession>A0AAV0AT29</accession>
<evidence type="ECO:0000256" key="6">
    <source>
        <dbReference type="SAM" id="MobiDB-lite"/>
    </source>
</evidence>
<feature type="compositionally biased region" description="Low complexity" evidence="6">
    <location>
        <begin position="441"/>
        <end position="455"/>
    </location>
</feature>
<feature type="compositionally biased region" description="Polar residues" evidence="6">
    <location>
        <begin position="320"/>
        <end position="331"/>
    </location>
</feature>
<keyword evidence="4 5" id="KW-0539">Nucleus</keyword>
<feature type="compositionally biased region" description="Polar residues" evidence="6">
    <location>
        <begin position="797"/>
        <end position="807"/>
    </location>
</feature>
<dbReference type="GO" id="GO:0010628">
    <property type="term" value="P:positive regulation of gene expression"/>
    <property type="evidence" value="ECO:0007669"/>
    <property type="project" value="UniProtKB-ARBA"/>
</dbReference>
<feature type="compositionally biased region" description="Polar residues" evidence="6">
    <location>
        <begin position="405"/>
        <end position="421"/>
    </location>
</feature>
<evidence type="ECO:0000256" key="4">
    <source>
        <dbReference type="ARBA" id="ARBA00023242"/>
    </source>
</evidence>
<feature type="region of interest" description="Disordered" evidence="6">
    <location>
        <begin position="664"/>
        <end position="722"/>
    </location>
</feature>
<feature type="compositionally biased region" description="Polar residues" evidence="6">
    <location>
        <begin position="669"/>
        <end position="690"/>
    </location>
</feature>
<feature type="compositionally biased region" description="Polar residues" evidence="6">
    <location>
        <begin position="697"/>
        <end position="719"/>
    </location>
</feature>
<feature type="region of interest" description="Disordered" evidence="6">
    <location>
        <begin position="740"/>
        <end position="759"/>
    </location>
</feature>
<feature type="compositionally biased region" description="Basic and acidic residues" evidence="6">
    <location>
        <begin position="58"/>
        <end position="67"/>
    </location>
</feature>
<dbReference type="GO" id="GO:0000122">
    <property type="term" value="P:negative regulation of transcription by RNA polymerase II"/>
    <property type="evidence" value="ECO:0007669"/>
    <property type="project" value="TreeGrafter"/>
</dbReference>